<sequence>MPYIPVTNAQREDMLHRLGVLSLEDLFADIPQEHRFPVLALDGGKSELEVLRELATLSRANAQADSYRWFLGAGAYDHFIPAVVPALASRGEFLTAYTPYQPEVSQGTLQAIFEYQSMVAELTGMDAVNASHYDGATALAEAVLMGLKNSEDHTRILIPEGLHPEYKQVITTYLSAFECTIQEYTGSPSAAAKGLAQNDLAVLVAAYPDFFGKIPDLSGTAEAVHEKGGLFVVHADPIMLGLFKSPGAWGADIVTAEGQSLGNDLNYGGPFLGIMGTTNALVRRLPGRLVGETRDSQGRRGFVLTLVAREQHIRREKAVSNICSNQGLMALRSCIYLAMMGRQGLREAAELCWHNAHYAAKKIAELPGFSVEPGLFFKEFVVHTPIPAEALAEKLYQKQIVPGLPLSRYYPERTEDLLVCVTEKHTRSDIEDLVQALREAVQ</sequence>
<dbReference type="EMBL" id="DSVL01000284">
    <property type="protein sequence ID" value="HFH29691.1"/>
    <property type="molecule type" value="Genomic_DNA"/>
</dbReference>
<dbReference type="GO" id="GO:0019464">
    <property type="term" value="P:glycine decarboxylation via glycine cleavage system"/>
    <property type="evidence" value="ECO:0007669"/>
    <property type="project" value="UniProtKB-UniRule"/>
</dbReference>
<feature type="domain" description="Glycine cleavage system P-protein N-terminal" evidence="5">
    <location>
        <begin position="3"/>
        <end position="437"/>
    </location>
</feature>
<dbReference type="Gene3D" id="3.40.640.10">
    <property type="entry name" value="Type I PLP-dependent aspartate aminotransferase-like (Major domain)"/>
    <property type="match status" value="1"/>
</dbReference>
<protein>
    <recommendedName>
        <fullName evidence="4">Probable glycine dehydrogenase (decarboxylating) subunit 1</fullName>
        <ecNumber evidence="4">1.4.4.2</ecNumber>
    </recommendedName>
    <alternativeName>
        <fullName evidence="4">Glycine cleavage system P-protein subunit 1</fullName>
    </alternativeName>
    <alternativeName>
        <fullName evidence="4">Glycine decarboxylase subunit 1</fullName>
    </alternativeName>
    <alternativeName>
        <fullName evidence="4">Glycine dehydrogenase (aminomethyl-transferring) subunit 1</fullName>
    </alternativeName>
</protein>
<reference evidence="6" key="1">
    <citation type="journal article" date="2020" name="mSystems">
        <title>Genome- and Community-Level Interaction Insights into Carbon Utilization and Element Cycling Functions of Hydrothermarchaeota in Hydrothermal Sediment.</title>
        <authorList>
            <person name="Zhou Z."/>
            <person name="Liu Y."/>
            <person name="Xu W."/>
            <person name="Pan J."/>
            <person name="Luo Z.H."/>
            <person name="Li M."/>
        </authorList>
    </citation>
    <scope>NUCLEOTIDE SEQUENCE [LARGE SCALE GENOMIC DNA]</scope>
    <source>
        <strain evidence="6">SpSt-503</strain>
    </source>
</reference>
<dbReference type="CDD" id="cd00613">
    <property type="entry name" value="GDC-P"/>
    <property type="match status" value="1"/>
</dbReference>
<keyword evidence="2 4" id="KW-0560">Oxidoreductase</keyword>
<evidence type="ECO:0000256" key="4">
    <source>
        <dbReference type="HAMAP-Rule" id="MF_00712"/>
    </source>
</evidence>
<evidence type="ECO:0000259" key="5">
    <source>
        <dbReference type="Pfam" id="PF02347"/>
    </source>
</evidence>
<dbReference type="EC" id="1.4.4.2" evidence="4"/>
<dbReference type="GO" id="GO:0009116">
    <property type="term" value="P:nucleoside metabolic process"/>
    <property type="evidence" value="ECO:0007669"/>
    <property type="project" value="InterPro"/>
</dbReference>
<dbReference type="HAMAP" id="MF_00712">
    <property type="entry name" value="GcvPA"/>
    <property type="match status" value="1"/>
</dbReference>
<dbReference type="PANTHER" id="PTHR42806">
    <property type="entry name" value="GLYCINE CLEAVAGE SYSTEM P-PROTEIN"/>
    <property type="match status" value="1"/>
</dbReference>
<gene>
    <name evidence="4" type="primary">gcvPA</name>
    <name evidence="6" type="ORF">ENS59_09305</name>
</gene>
<evidence type="ECO:0000256" key="1">
    <source>
        <dbReference type="ARBA" id="ARBA00003788"/>
    </source>
</evidence>
<dbReference type="InterPro" id="IPR015424">
    <property type="entry name" value="PyrdxlP-dep_Trfase"/>
</dbReference>
<comment type="similarity">
    <text evidence="4">Belongs to the GcvP family. N-terminal subunit subfamily.</text>
</comment>
<dbReference type="GO" id="GO:0004375">
    <property type="term" value="F:glycine dehydrogenase (decarboxylating) activity"/>
    <property type="evidence" value="ECO:0007669"/>
    <property type="project" value="UniProtKB-EC"/>
</dbReference>
<dbReference type="Gene3D" id="3.90.1150.10">
    <property type="entry name" value="Aspartate Aminotransferase, domain 1"/>
    <property type="match status" value="1"/>
</dbReference>
<accession>A0A7C3E7G8</accession>
<comment type="function">
    <text evidence="1 4">The glycine cleavage system catalyzes the degradation of glycine. The P protein binds the alpha-amino group of glycine through its pyridoxal phosphate cofactor; CO(2) is released and the remaining methylamine moiety is then transferred to the lipoamide cofactor of the H protein.</text>
</comment>
<dbReference type="InterPro" id="IPR049315">
    <property type="entry name" value="GDC-P_N"/>
</dbReference>
<evidence type="ECO:0000256" key="3">
    <source>
        <dbReference type="ARBA" id="ARBA00049026"/>
    </source>
</evidence>
<comment type="catalytic activity">
    <reaction evidence="3 4">
        <text>N(6)-[(R)-lipoyl]-L-lysyl-[glycine-cleavage complex H protein] + glycine + H(+) = N(6)-[(R)-S(8)-aminomethyldihydrolipoyl]-L-lysyl-[glycine-cleavage complex H protein] + CO2</text>
        <dbReference type="Rhea" id="RHEA:24304"/>
        <dbReference type="Rhea" id="RHEA-COMP:10494"/>
        <dbReference type="Rhea" id="RHEA-COMP:10495"/>
        <dbReference type="ChEBI" id="CHEBI:15378"/>
        <dbReference type="ChEBI" id="CHEBI:16526"/>
        <dbReference type="ChEBI" id="CHEBI:57305"/>
        <dbReference type="ChEBI" id="CHEBI:83099"/>
        <dbReference type="ChEBI" id="CHEBI:83143"/>
        <dbReference type="EC" id="1.4.4.2"/>
    </reaction>
</comment>
<dbReference type="InterPro" id="IPR020581">
    <property type="entry name" value="GDC_P"/>
</dbReference>
<organism evidence="6">
    <name type="scientific">Gracilinema caldarium</name>
    <dbReference type="NCBI Taxonomy" id="215591"/>
    <lineage>
        <taxon>Bacteria</taxon>
        <taxon>Pseudomonadati</taxon>
        <taxon>Spirochaetota</taxon>
        <taxon>Spirochaetia</taxon>
        <taxon>Spirochaetales</taxon>
        <taxon>Breznakiellaceae</taxon>
        <taxon>Gracilinema</taxon>
    </lineage>
</organism>
<dbReference type="PANTHER" id="PTHR42806:SF1">
    <property type="entry name" value="GLYCINE DEHYDROGENASE (DECARBOXYLATING)"/>
    <property type="match status" value="1"/>
</dbReference>
<dbReference type="SUPFAM" id="SSF53383">
    <property type="entry name" value="PLP-dependent transferases"/>
    <property type="match status" value="1"/>
</dbReference>
<dbReference type="NCBIfam" id="NF001696">
    <property type="entry name" value="PRK00451.1"/>
    <property type="match status" value="1"/>
</dbReference>
<evidence type="ECO:0000313" key="6">
    <source>
        <dbReference type="EMBL" id="HFH29691.1"/>
    </source>
</evidence>
<name>A0A7C3E7G8_9SPIR</name>
<dbReference type="InterPro" id="IPR015422">
    <property type="entry name" value="PyrdxlP-dep_Trfase_small"/>
</dbReference>
<dbReference type="InterPro" id="IPR023010">
    <property type="entry name" value="GcvPA"/>
</dbReference>
<proteinExistence type="inferred from homology"/>
<comment type="subunit">
    <text evidence="4">The glycine cleavage system is composed of four proteins: P, T, L and H. In this organism, the P 'protein' is a heterodimer of two subunits.</text>
</comment>
<dbReference type="AlphaFoldDB" id="A0A7C3E7G8"/>
<dbReference type="PIRSF" id="PIRSF006815">
    <property type="entry name" value="GcvPA"/>
    <property type="match status" value="1"/>
</dbReference>
<evidence type="ECO:0000256" key="2">
    <source>
        <dbReference type="ARBA" id="ARBA00023002"/>
    </source>
</evidence>
<comment type="caution">
    <text evidence="6">The sequence shown here is derived from an EMBL/GenBank/DDBJ whole genome shotgun (WGS) entry which is preliminary data.</text>
</comment>
<dbReference type="InterPro" id="IPR015421">
    <property type="entry name" value="PyrdxlP-dep_Trfase_major"/>
</dbReference>
<dbReference type="Pfam" id="PF02347">
    <property type="entry name" value="GDC-P"/>
    <property type="match status" value="1"/>
</dbReference>